<comment type="function">
    <text evidence="9">Catalyzes the first step in the biosynthesis of NAD from nicotinic acid, the ATP-dependent synthesis of beta-nicotinate D-ribonucleotide from nicotinate and 5-phospho-D-ribose 1-phosphate.</text>
</comment>
<dbReference type="GO" id="GO:0034355">
    <property type="term" value="P:NAD+ biosynthetic process via the salvage pathway"/>
    <property type="evidence" value="ECO:0007669"/>
    <property type="project" value="TreeGrafter"/>
</dbReference>
<dbReference type="InterPro" id="IPR013785">
    <property type="entry name" value="Aldolase_TIM"/>
</dbReference>
<dbReference type="FunFam" id="3.20.20.70:FF:000076">
    <property type="entry name" value="Nicotinate phosphoribosyltransferase"/>
    <property type="match status" value="1"/>
</dbReference>
<dbReference type="GO" id="GO:0004516">
    <property type="term" value="F:nicotinate phosphoribosyltransferase activity"/>
    <property type="evidence" value="ECO:0007669"/>
    <property type="project" value="UniProtKB-UniRule"/>
</dbReference>
<dbReference type="Pfam" id="PF17956">
    <property type="entry name" value="NAPRTase_C"/>
    <property type="match status" value="1"/>
</dbReference>
<feature type="domain" description="Nicotinate phosphoribosyltransferase N-terminal" evidence="11">
    <location>
        <begin position="13"/>
        <end position="136"/>
    </location>
</feature>
<dbReference type="SUPFAM" id="SSF51690">
    <property type="entry name" value="Nicotinate/Quinolinate PRTase C-terminal domain-like"/>
    <property type="match status" value="1"/>
</dbReference>
<sequence>MNRNFNEFNISILSDFYEYTMAQGYFNENLDNKITYFDIFYRENPDGASYAIFSGLEHLTQILNSMRFNDEDIEYFKSLNTFDDKFLNFLKNFKFECDIWSVPEGSVIFPYEPIMTVRGPAVQAQLIETIALLIINHESLIATKSNRIKRAAKGRAVMEFGARRAQGIDASVYGAKASYIAGIDGTSNVLTGKLFNIPVLGTMAHSWVQMFDTELEAFKAFAKSFPNNCVLLVDTYNTLQSGIPNAIKTFDEILKPMGIRPKGIRLDSGDLAYLSKQARKMLDNAGYEDAQIVVSNSLDEYTIRDLLHQEAKIDSFGIGERLITSKTHPVFGGVYKLVAIEENGKIIPKIKVSENVDKITTPGVKNLYRIYDRKTKKAEADLITLFDEKIDENKPISIFHPIYTWKTTTYEDYILRPMLKQIFKNGELIYKLPDIKEIREYCASEIESLWDEFKRFDNPHIYKVDLSKDLWELKNNLLKETIKMSKKSKKQSD</sequence>
<evidence type="ECO:0000256" key="6">
    <source>
        <dbReference type="ARBA" id="ARBA00022642"/>
    </source>
</evidence>
<gene>
    <name evidence="13" type="ORF">HXM94_04220</name>
</gene>
<feature type="domain" description="Nicotinate/nicotinamide phosphoribosyltransferase" evidence="10">
    <location>
        <begin position="157"/>
        <end position="347"/>
    </location>
</feature>
<keyword evidence="4" id="KW-0597">Phosphoprotein</keyword>
<dbReference type="EC" id="6.3.4.21" evidence="3 9"/>
<dbReference type="NCBIfam" id="NF006695">
    <property type="entry name" value="PRK09243.1-2"/>
    <property type="match status" value="1"/>
</dbReference>
<evidence type="ECO:0000256" key="2">
    <source>
        <dbReference type="ARBA" id="ARBA00010897"/>
    </source>
</evidence>
<dbReference type="EMBL" id="JABZRE010000011">
    <property type="protein sequence ID" value="MBF1306967.1"/>
    <property type="molecule type" value="Genomic_DNA"/>
</dbReference>
<comment type="catalytic activity">
    <reaction evidence="8 9">
        <text>5-phospho-alpha-D-ribose 1-diphosphate + nicotinate + ATP + H2O = nicotinate beta-D-ribonucleotide + ADP + phosphate + diphosphate</text>
        <dbReference type="Rhea" id="RHEA:36163"/>
        <dbReference type="ChEBI" id="CHEBI:15377"/>
        <dbReference type="ChEBI" id="CHEBI:30616"/>
        <dbReference type="ChEBI" id="CHEBI:32544"/>
        <dbReference type="ChEBI" id="CHEBI:33019"/>
        <dbReference type="ChEBI" id="CHEBI:43474"/>
        <dbReference type="ChEBI" id="CHEBI:57502"/>
        <dbReference type="ChEBI" id="CHEBI:58017"/>
        <dbReference type="ChEBI" id="CHEBI:456216"/>
        <dbReference type="EC" id="6.3.4.21"/>
    </reaction>
</comment>
<evidence type="ECO:0000256" key="1">
    <source>
        <dbReference type="ARBA" id="ARBA00004952"/>
    </source>
</evidence>
<evidence type="ECO:0000256" key="8">
    <source>
        <dbReference type="ARBA" id="ARBA00048668"/>
    </source>
</evidence>
<dbReference type="CDD" id="cd01570">
    <property type="entry name" value="NAPRTase_A"/>
    <property type="match status" value="1"/>
</dbReference>
<evidence type="ECO:0000256" key="7">
    <source>
        <dbReference type="ARBA" id="ARBA00022679"/>
    </source>
</evidence>
<dbReference type="Pfam" id="PF04095">
    <property type="entry name" value="NAPRTase"/>
    <property type="match status" value="1"/>
</dbReference>
<dbReference type="GO" id="GO:0005829">
    <property type="term" value="C:cytosol"/>
    <property type="evidence" value="ECO:0007669"/>
    <property type="project" value="TreeGrafter"/>
</dbReference>
<dbReference type="SUPFAM" id="SSF54675">
    <property type="entry name" value="Nicotinate/Quinolinate PRTase N-terminal domain-like"/>
    <property type="match status" value="1"/>
</dbReference>
<keyword evidence="13" id="KW-0328">Glycosyltransferase</keyword>
<dbReference type="RefSeq" id="WP_278477618.1">
    <property type="nucleotide sequence ID" value="NZ_JABZRE010000011.1"/>
</dbReference>
<dbReference type="InterPro" id="IPR040727">
    <property type="entry name" value="NAPRTase_N"/>
</dbReference>
<evidence type="ECO:0000256" key="5">
    <source>
        <dbReference type="ARBA" id="ARBA00022598"/>
    </source>
</evidence>
<evidence type="ECO:0000259" key="11">
    <source>
        <dbReference type="Pfam" id="PF17767"/>
    </source>
</evidence>
<dbReference type="Pfam" id="PF17767">
    <property type="entry name" value="NAPRTase_N"/>
    <property type="match status" value="1"/>
</dbReference>
<dbReference type="AlphaFoldDB" id="A0A930H3P9"/>
<evidence type="ECO:0000256" key="4">
    <source>
        <dbReference type="ARBA" id="ARBA00022553"/>
    </source>
</evidence>
<dbReference type="InterPro" id="IPR041619">
    <property type="entry name" value="NAPRTase_C"/>
</dbReference>
<protein>
    <recommendedName>
        <fullName evidence="3 9">Nicotinate phosphoribosyltransferase</fullName>
        <ecNumber evidence="3 9">6.3.4.21</ecNumber>
    </recommendedName>
</protein>
<comment type="caution">
    <text evidence="13">The sequence shown here is derived from an EMBL/GenBank/DDBJ whole genome shotgun (WGS) entry which is preliminary data.</text>
</comment>
<evidence type="ECO:0000313" key="13">
    <source>
        <dbReference type="EMBL" id="MBF1306967.1"/>
    </source>
</evidence>
<dbReference type="Gene3D" id="3.20.20.70">
    <property type="entry name" value="Aldolase class I"/>
    <property type="match status" value="1"/>
</dbReference>
<comment type="pathway">
    <text evidence="1 9">Cofactor biosynthesis; NAD(+) biosynthesis; nicotinate D-ribonucleotide from nicotinate: step 1/1.</text>
</comment>
<keyword evidence="7 9" id="KW-0808">Transferase</keyword>
<proteinExistence type="inferred from homology"/>
<name>A0A930H3P9_9FIRM</name>
<dbReference type="GO" id="GO:0047280">
    <property type="term" value="F:nicotinamide phosphoribosyltransferase activity"/>
    <property type="evidence" value="ECO:0007669"/>
    <property type="project" value="UniProtKB-ARBA"/>
</dbReference>
<evidence type="ECO:0000259" key="12">
    <source>
        <dbReference type="Pfam" id="PF17956"/>
    </source>
</evidence>
<comment type="PTM">
    <text evidence="9">Transiently phosphorylated on a His residue during the reaction cycle. Phosphorylation strongly increases the affinity for substrates and increases the rate of nicotinate D-ribonucleotide production. Dephosphorylation regenerates the low-affinity form of the enzyme, leading to product release.</text>
</comment>
<dbReference type="InterPro" id="IPR006405">
    <property type="entry name" value="Nic_PRibTrfase_pncB"/>
</dbReference>
<feature type="domain" description="Nicotinate phosphoribosyltransferase C-terminal" evidence="12">
    <location>
        <begin position="365"/>
        <end position="474"/>
    </location>
</feature>
<evidence type="ECO:0000256" key="3">
    <source>
        <dbReference type="ARBA" id="ARBA00013236"/>
    </source>
</evidence>
<dbReference type="PIRSF" id="PIRSF000484">
    <property type="entry name" value="NAPRT"/>
    <property type="match status" value="1"/>
</dbReference>
<evidence type="ECO:0000259" key="10">
    <source>
        <dbReference type="Pfam" id="PF04095"/>
    </source>
</evidence>
<accession>A0A930H3P9</accession>
<reference evidence="13" key="1">
    <citation type="submission" date="2020-04" db="EMBL/GenBank/DDBJ databases">
        <title>Deep metagenomics examines the oral microbiome during advanced dental caries in children, revealing novel taxa and co-occurrences with host molecules.</title>
        <authorList>
            <person name="Baker J.L."/>
            <person name="Morton J.T."/>
            <person name="Dinis M."/>
            <person name="Alvarez R."/>
            <person name="Tran N.C."/>
            <person name="Knight R."/>
            <person name="Edlund A."/>
        </authorList>
    </citation>
    <scope>NUCLEOTIDE SEQUENCE</scope>
    <source>
        <strain evidence="13">JCVI_23_bin.11</strain>
    </source>
</reference>
<keyword evidence="6 9" id="KW-0662">Pyridine nucleotide biosynthesis</keyword>
<dbReference type="InterPro" id="IPR036068">
    <property type="entry name" value="Nicotinate_pribotase-like_C"/>
</dbReference>
<dbReference type="Proteomes" id="UP000758611">
    <property type="component" value="Unassembled WGS sequence"/>
</dbReference>
<dbReference type="NCBIfam" id="TIGR01513">
    <property type="entry name" value="NAPRTase_put"/>
    <property type="match status" value="1"/>
</dbReference>
<keyword evidence="5 9" id="KW-0436">Ligase</keyword>
<dbReference type="InterPro" id="IPR007229">
    <property type="entry name" value="Nic_PRibTrfase-Fam"/>
</dbReference>
<dbReference type="PANTHER" id="PTHR11098">
    <property type="entry name" value="NICOTINATE PHOSPHORIBOSYLTRANSFERASE"/>
    <property type="match status" value="1"/>
</dbReference>
<comment type="similarity">
    <text evidence="2 9">Belongs to the NAPRTase family.</text>
</comment>
<organism evidence="13 14">
    <name type="scientific">Parvimonas micra</name>
    <dbReference type="NCBI Taxonomy" id="33033"/>
    <lineage>
        <taxon>Bacteria</taxon>
        <taxon>Bacillati</taxon>
        <taxon>Bacillota</taxon>
        <taxon>Tissierellia</taxon>
        <taxon>Tissierellales</taxon>
        <taxon>Peptoniphilaceae</taxon>
        <taxon>Parvimonas</taxon>
    </lineage>
</organism>
<dbReference type="NCBIfam" id="NF009131">
    <property type="entry name" value="PRK12484.1"/>
    <property type="match status" value="1"/>
</dbReference>
<evidence type="ECO:0000256" key="9">
    <source>
        <dbReference type="RuleBase" id="RU365100"/>
    </source>
</evidence>
<dbReference type="PANTHER" id="PTHR11098:SF1">
    <property type="entry name" value="NICOTINATE PHOSPHORIBOSYLTRANSFERASE"/>
    <property type="match status" value="1"/>
</dbReference>
<dbReference type="InterPro" id="IPR041525">
    <property type="entry name" value="N/Namide_PRibTrfase"/>
</dbReference>
<evidence type="ECO:0000313" key="14">
    <source>
        <dbReference type="Proteomes" id="UP000758611"/>
    </source>
</evidence>
<dbReference type="Gene3D" id="3.20.140.10">
    <property type="entry name" value="nicotinate phosphoribosyltransferase"/>
    <property type="match status" value="1"/>
</dbReference>